<dbReference type="Pfam" id="PF01497">
    <property type="entry name" value="Peripla_BP_2"/>
    <property type="match status" value="1"/>
</dbReference>
<feature type="domain" description="Fe/B12 periplasmic-binding" evidence="6">
    <location>
        <begin position="58"/>
        <end position="347"/>
    </location>
</feature>
<dbReference type="PANTHER" id="PTHR30532:SF24">
    <property type="entry name" value="FERRIC ENTEROBACTIN-BINDING PERIPLASMIC PROTEIN FEPB"/>
    <property type="match status" value="1"/>
</dbReference>
<sequence>MRHVLGARTSRRSLLTGALGLGATAALAACGGTNDDTPSASGSAAAAGPFTYTDGRGKQISLPKVPTKIVAQVGAAAALWDFGIRPIGIFGPSTKADGTKDPQAGSVDLAAVTSVGNVYGEFNVEKYLSLAPELLVTCMYDPKLLWYVPEESQPQIEQIAPTLGIQLSEVALPKAIGYYEELAGKLGADIKTPEITAAKAAFDTADAALKTAAAAATAAGLRVAAFSGSKDTLYMSIPKYSPDLSHYLAQGVPLTVPTKPDSEGAWWESLSWENAAKYPVDVILYDARTQALPSAELIKTQPAWAQLPAVKAGQIVDWYSEAQYSYQGYTPALTELAAKLPTFKKVA</sequence>
<dbReference type="Proteomes" id="UP001240236">
    <property type="component" value="Unassembled WGS sequence"/>
</dbReference>
<keyword evidence="4 5" id="KW-0732">Signal</keyword>
<protein>
    <submittedName>
        <fullName evidence="7">Iron complex transport system substrate-binding protein</fullName>
    </submittedName>
</protein>
<dbReference type="InterPro" id="IPR006311">
    <property type="entry name" value="TAT_signal"/>
</dbReference>
<evidence type="ECO:0000259" key="6">
    <source>
        <dbReference type="PROSITE" id="PS50983"/>
    </source>
</evidence>
<proteinExistence type="inferred from homology"/>
<organism evidence="7 8">
    <name type="scientific">Catenuloplanes indicus</name>
    <dbReference type="NCBI Taxonomy" id="137267"/>
    <lineage>
        <taxon>Bacteria</taxon>
        <taxon>Bacillati</taxon>
        <taxon>Actinomycetota</taxon>
        <taxon>Actinomycetes</taxon>
        <taxon>Micromonosporales</taxon>
        <taxon>Micromonosporaceae</taxon>
        <taxon>Catenuloplanes</taxon>
    </lineage>
</organism>
<dbReference type="PROSITE" id="PS50983">
    <property type="entry name" value="FE_B12_PBP"/>
    <property type="match status" value="1"/>
</dbReference>
<dbReference type="InterPro" id="IPR051313">
    <property type="entry name" value="Bact_iron-sidero_bind"/>
</dbReference>
<comment type="similarity">
    <text evidence="2">Belongs to the bacterial solute-binding protein 8 family.</text>
</comment>
<evidence type="ECO:0000256" key="1">
    <source>
        <dbReference type="ARBA" id="ARBA00004196"/>
    </source>
</evidence>
<dbReference type="GO" id="GO:1901678">
    <property type="term" value="P:iron coordination entity transport"/>
    <property type="evidence" value="ECO:0007669"/>
    <property type="project" value="UniProtKB-ARBA"/>
</dbReference>
<evidence type="ECO:0000313" key="8">
    <source>
        <dbReference type="Proteomes" id="UP001240236"/>
    </source>
</evidence>
<name>A0AAE3W3T7_9ACTN</name>
<feature type="chain" id="PRO_5042221944" evidence="5">
    <location>
        <begin position="29"/>
        <end position="347"/>
    </location>
</feature>
<dbReference type="PROSITE" id="PS51257">
    <property type="entry name" value="PROKAR_LIPOPROTEIN"/>
    <property type="match status" value="1"/>
</dbReference>
<gene>
    <name evidence="7" type="ORF">J2S42_005962</name>
</gene>
<feature type="signal peptide" evidence="5">
    <location>
        <begin position="1"/>
        <end position="28"/>
    </location>
</feature>
<evidence type="ECO:0000313" key="7">
    <source>
        <dbReference type="EMBL" id="MDQ0369293.1"/>
    </source>
</evidence>
<dbReference type="PROSITE" id="PS51318">
    <property type="entry name" value="TAT"/>
    <property type="match status" value="1"/>
</dbReference>
<dbReference type="Gene3D" id="3.40.50.1980">
    <property type="entry name" value="Nitrogenase molybdenum iron protein domain"/>
    <property type="match status" value="2"/>
</dbReference>
<keyword evidence="3" id="KW-0813">Transport</keyword>
<comment type="subcellular location">
    <subcellularLocation>
        <location evidence="1">Cell envelope</location>
    </subcellularLocation>
</comment>
<evidence type="ECO:0000256" key="2">
    <source>
        <dbReference type="ARBA" id="ARBA00008814"/>
    </source>
</evidence>
<dbReference type="EMBL" id="JAUSUZ010000001">
    <property type="protein sequence ID" value="MDQ0369293.1"/>
    <property type="molecule type" value="Genomic_DNA"/>
</dbReference>
<keyword evidence="8" id="KW-1185">Reference proteome</keyword>
<dbReference type="RefSeq" id="WP_307244409.1">
    <property type="nucleotide sequence ID" value="NZ_JAUSUZ010000001.1"/>
</dbReference>
<evidence type="ECO:0000256" key="4">
    <source>
        <dbReference type="ARBA" id="ARBA00022729"/>
    </source>
</evidence>
<comment type="caution">
    <text evidence="7">The sequence shown here is derived from an EMBL/GenBank/DDBJ whole genome shotgun (WGS) entry which is preliminary data.</text>
</comment>
<dbReference type="SUPFAM" id="SSF53807">
    <property type="entry name" value="Helical backbone' metal receptor"/>
    <property type="match status" value="1"/>
</dbReference>
<reference evidence="7 8" key="1">
    <citation type="submission" date="2023-07" db="EMBL/GenBank/DDBJ databases">
        <title>Sequencing the genomes of 1000 actinobacteria strains.</title>
        <authorList>
            <person name="Klenk H.-P."/>
        </authorList>
    </citation>
    <scope>NUCLEOTIDE SEQUENCE [LARGE SCALE GENOMIC DNA]</scope>
    <source>
        <strain evidence="7 8">DSM 44709</strain>
    </source>
</reference>
<dbReference type="InterPro" id="IPR002491">
    <property type="entry name" value="ABC_transptr_periplasmic_BD"/>
</dbReference>
<dbReference type="PANTHER" id="PTHR30532">
    <property type="entry name" value="IRON III DICITRATE-BINDING PERIPLASMIC PROTEIN"/>
    <property type="match status" value="1"/>
</dbReference>
<dbReference type="AlphaFoldDB" id="A0AAE3W3T7"/>
<evidence type="ECO:0000256" key="5">
    <source>
        <dbReference type="SAM" id="SignalP"/>
    </source>
</evidence>
<accession>A0AAE3W3T7</accession>
<evidence type="ECO:0000256" key="3">
    <source>
        <dbReference type="ARBA" id="ARBA00022448"/>
    </source>
</evidence>
<dbReference type="GO" id="GO:0030288">
    <property type="term" value="C:outer membrane-bounded periplasmic space"/>
    <property type="evidence" value="ECO:0007669"/>
    <property type="project" value="TreeGrafter"/>
</dbReference>